<reference evidence="1" key="1">
    <citation type="submission" date="2016-05" db="EMBL/GenBank/DDBJ databases">
        <authorList>
            <person name="Lavstsen T."/>
            <person name="Jespersen J.S."/>
        </authorList>
    </citation>
    <scope>NUCLEOTIDE SEQUENCE</scope>
    <source>
        <tissue evidence="1">Brain</tissue>
    </source>
</reference>
<gene>
    <name evidence="1" type="primary">EAI_01559</name>
</gene>
<protein>
    <submittedName>
        <fullName evidence="1">Uncharacterized protein</fullName>
    </submittedName>
</protein>
<reference evidence="1" key="2">
    <citation type="submission" date="2016-06" db="EMBL/GenBank/DDBJ databases">
        <title>The genome of a short-lived fish provides insights into sex chromosome evolution and the genetic control of aging.</title>
        <authorList>
            <person name="Reichwald K."/>
            <person name="Felder M."/>
            <person name="Petzold A."/>
            <person name="Koch P."/>
            <person name="Groth M."/>
            <person name="Platzer M."/>
        </authorList>
    </citation>
    <scope>NUCLEOTIDE SEQUENCE</scope>
    <source>
        <tissue evidence="1">Brain</tissue>
    </source>
</reference>
<name>A0A1A8HPC1_9TELE</name>
<feature type="non-terminal residue" evidence="1">
    <location>
        <position position="1"/>
    </location>
</feature>
<dbReference type="EMBL" id="HAEC01016238">
    <property type="protein sequence ID" value="SBQ84459.1"/>
    <property type="molecule type" value="Transcribed_RNA"/>
</dbReference>
<dbReference type="AlphaFoldDB" id="A0A1A8HPC1"/>
<proteinExistence type="predicted"/>
<evidence type="ECO:0000313" key="1">
    <source>
        <dbReference type="EMBL" id="SBQ84459.1"/>
    </source>
</evidence>
<sequence>TTPVPVDTCILGITHHRLVSSLSAARLSSCPLPSLPYHQPPDLHHNLPHCLPRNLFPHPVLDPHSLLLVCHHLAPKAPALPHQDRSFPISVPPVPVWSSAFSYAPFLLFVIHLPSFPSVTLSCPG</sequence>
<accession>A0A1A8HPC1</accession>
<organism evidence="1">
    <name type="scientific">Nothobranchius korthausae</name>
    <dbReference type="NCBI Taxonomy" id="1143690"/>
    <lineage>
        <taxon>Eukaryota</taxon>
        <taxon>Metazoa</taxon>
        <taxon>Chordata</taxon>
        <taxon>Craniata</taxon>
        <taxon>Vertebrata</taxon>
        <taxon>Euteleostomi</taxon>
        <taxon>Actinopterygii</taxon>
        <taxon>Neopterygii</taxon>
        <taxon>Teleostei</taxon>
        <taxon>Neoteleostei</taxon>
        <taxon>Acanthomorphata</taxon>
        <taxon>Ovalentaria</taxon>
        <taxon>Atherinomorphae</taxon>
        <taxon>Cyprinodontiformes</taxon>
        <taxon>Nothobranchiidae</taxon>
        <taxon>Nothobranchius</taxon>
    </lineage>
</organism>